<dbReference type="InterPro" id="IPR011856">
    <property type="entry name" value="tRNA_endonuc-like_dom_sf"/>
</dbReference>
<dbReference type="AlphaFoldDB" id="A0A9W8YQ98"/>
<dbReference type="OrthoDB" id="20734at2759"/>
<accession>A0A9W8YQ98</accession>
<evidence type="ECO:0008006" key="5">
    <source>
        <dbReference type="Google" id="ProtNLM"/>
    </source>
</evidence>
<keyword evidence="2" id="KW-0496">Mitochondrion</keyword>
<gene>
    <name evidence="3" type="ORF">N0V93_007526</name>
</gene>
<protein>
    <recommendedName>
        <fullName evidence="5">Restriction endonuclease type IV Mrr domain-containing protein</fullName>
    </recommendedName>
</protein>
<dbReference type="InterPro" id="IPR018828">
    <property type="entry name" value="RRG7"/>
</dbReference>
<keyword evidence="4" id="KW-1185">Reference proteome</keyword>
<evidence type="ECO:0000256" key="1">
    <source>
        <dbReference type="ARBA" id="ARBA00004173"/>
    </source>
</evidence>
<dbReference type="EMBL" id="JAPEVB010000004">
    <property type="protein sequence ID" value="KAJ4390053.1"/>
    <property type="molecule type" value="Genomic_DNA"/>
</dbReference>
<name>A0A9W8YQ98_9PEZI</name>
<dbReference type="GO" id="GO:0005739">
    <property type="term" value="C:mitochondrion"/>
    <property type="evidence" value="ECO:0007669"/>
    <property type="project" value="UniProtKB-SubCell"/>
</dbReference>
<comment type="caution">
    <text evidence="3">The sequence shown here is derived from an EMBL/GenBank/DDBJ whole genome shotgun (WGS) entry which is preliminary data.</text>
</comment>
<sequence>MTSLSGHGLRIQQFAPLRLLSKWNRVSFGLSSCPRPAWTAKRLNSSITNLNYPEPTTTNHHDLASFVDYAERSGLDPKSTLYVGTHYEYLVAQVLSQYGFYLRRIGGHSDYGTDLLGTWTVPSSKVPLRVLVQCKAIARKSAPNLIRELEGAFVGAPVGWRGHGVLGVFVTEKPATKGVRDSLSRSRWPMGFVSCTRDGRVQQMLWNQRAEEEGLGGMGVGMRHAGEQGQSQLLLTWKGQHIAIAEGSKPGS</sequence>
<dbReference type="Gene3D" id="3.40.1350.10">
    <property type="match status" value="1"/>
</dbReference>
<reference evidence="3" key="1">
    <citation type="submission" date="2022-10" db="EMBL/GenBank/DDBJ databases">
        <title>Tapping the CABI collections for fungal endophytes: first genome assemblies for Collariella, Neodidymelliopsis, Ascochyta clinopodiicola, Didymella pomorum, Didymosphaeria variabile, Neocosmospora piperis and Neocucurbitaria cava.</title>
        <authorList>
            <person name="Hill R."/>
        </authorList>
    </citation>
    <scope>NUCLEOTIDE SEQUENCE</scope>
    <source>
        <strain evidence="3">IMI 355082</strain>
    </source>
</reference>
<organism evidence="3 4">
    <name type="scientific">Gnomoniopsis smithogilvyi</name>
    <dbReference type="NCBI Taxonomy" id="1191159"/>
    <lineage>
        <taxon>Eukaryota</taxon>
        <taxon>Fungi</taxon>
        <taxon>Dikarya</taxon>
        <taxon>Ascomycota</taxon>
        <taxon>Pezizomycotina</taxon>
        <taxon>Sordariomycetes</taxon>
        <taxon>Sordariomycetidae</taxon>
        <taxon>Diaporthales</taxon>
        <taxon>Gnomoniaceae</taxon>
        <taxon>Gnomoniopsis</taxon>
    </lineage>
</organism>
<evidence type="ECO:0000256" key="2">
    <source>
        <dbReference type="ARBA" id="ARBA00023128"/>
    </source>
</evidence>
<dbReference type="PANTHER" id="PTHR28133:SF1">
    <property type="entry name" value="REQUIRED FOR RESPIRATORY GROWTH PROTEIN 7, MITOCHONDRIAL"/>
    <property type="match status" value="1"/>
</dbReference>
<dbReference type="Proteomes" id="UP001140453">
    <property type="component" value="Unassembled WGS sequence"/>
</dbReference>
<evidence type="ECO:0000313" key="4">
    <source>
        <dbReference type="Proteomes" id="UP001140453"/>
    </source>
</evidence>
<comment type="subcellular location">
    <subcellularLocation>
        <location evidence="1">Mitochondrion</location>
    </subcellularLocation>
</comment>
<dbReference type="GO" id="GO:0003676">
    <property type="term" value="F:nucleic acid binding"/>
    <property type="evidence" value="ECO:0007669"/>
    <property type="project" value="InterPro"/>
</dbReference>
<proteinExistence type="predicted"/>
<dbReference type="PANTHER" id="PTHR28133">
    <property type="entry name" value="REQUIRED FOR RESPIRATORY GROWTH PROTEIN 7, MITOCHONDRIAL"/>
    <property type="match status" value="1"/>
</dbReference>
<evidence type="ECO:0000313" key="3">
    <source>
        <dbReference type="EMBL" id="KAJ4390053.1"/>
    </source>
</evidence>
<dbReference type="Pfam" id="PF10356">
    <property type="entry name" value="RRG7"/>
    <property type="match status" value="2"/>
</dbReference>